<sequence length="148" mass="17439">MLRFWWPEAVESFQVASLLTDVLKTVRRYQAHQLLLDLRQIPLLDAESQRWVEASWLPRLRSCSLRRLALLLPTDTYNRLVVESLLWVSAHESLPYEVQYFTELPAALDWLTNSEVATADADWPRRQQEPLLRRVRRRRCPAQCLSPA</sequence>
<dbReference type="EMBL" id="JACHGG010000001">
    <property type="protein sequence ID" value="MBB6057967.1"/>
    <property type="molecule type" value="Genomic_DNA"/>
</dbReference>
<dbReference type="Proteomes" id="UP000532746">
    <property type="component" value="Unassembled WGS sequence"/>
</dbReference>
<comment type="caution">
    <text evidence="1">The sequence shown here is derived from an EMBL/GenBank/DDBJ whole genome shotgun (WGS) entry which is preliminary data.</text>
</comment>
<reference evidence="1 2" key="1">
    <citation type="submission" date="2020-08" db="EMBL/GenBank/DDBJ databases">
        <title>Genomic Encyclopedia of Type Strains, Phase IV (KMG-IV): sequencing the most valuable type-strain genomes for metagenomic binning, comparative biology and taxonomic classification.</title>
        <authorList>
            <person name="Goeker M."/>
        </authorList>
    </citation>
    <scope>NUCLEOTIDE SEQUENCE [LARGE SCALE GENOMIC DNA]</scope>
    <source>
        <strain evidence="1 2">DSM 26718</strain>
    </source>
</reference>
<accession>A0A7W9WBT1</accession>
<dbReference type="RefSeq" id="WP_183401849.1">
    <property type="nucleotide sequence ID" value="NZ_JACHGG010000001.1"/>
</dbReference>
<organism evidence="1 2">
    <name type="scientific">Hymenobacter luteus</name>
    <dbReference type="NCBI Taxonomy" id="1411122"/>
    <lineage>
        <taxon>Bacteria</taxon>
        <taxon>Pseudomonadati</taxon>
        <taxon>Bacteroidota</taxon>
        <taxon>Cytophagia</taxon>
        <taxon>Cytophagales</taxon>
        <taxon>Hymenobacteraceae</taxon>
        <taxon>Hymenobacter</taxon>
    </lineage>
</organism>
<evidence type="ECO:0000313" key="1">
    <source>
        <dbReference type="EMBL" id="MBB6057967.1"/>
    </source>
</evidence>
<protein>
    <recommendedName>
        <fullName evidence="3">STAS/SEC14 domain-containing protein</fullName>
    </recommendedName>
</protein>
<dbReference type="AlphaFoldDB" id="A0A7W9WBT1"/>
<name>A0A7W9WBT1_9BACT</name>
<evidence type="ECO:0000313" key="2">
    <source>
        <dbReference type="Proteomes" id="UP000532746"/>
    </source>
</evidence>
<keyword evidence="2" id="KW-1185">Reference proteome</keyword>
<gene>
    <name evidence="1" type="ORF">HNQ93_000797</name>
</gene>
<proteinExistence type="predicted"/>
<evidence type="ECO:0008006" key="3">
    <source>
        <dbReference type="Google" id="ProtNLM"/>
    </source>
</evidence>